<evidence type="ECO:0000313" key="2">
    <source>
        <dbReference type="Proteomes" id="UP000823775"/>
    </source>
</evidence>
<dbReference type="Proteomes" id="UP000823775">
    <property type="component" value="Unassembled WGS sequence"/>
</dbReference>
<comment type="caution">
    <text evidence="1">The sequence shown here is derived from an EMBL/GenBank/DDBJ whole genome shotgun (WGS) entry which is preliminary data.</text>
</comment>
<keyword evidence="2" id="KW-1185">Reference proteome</keyword>
<proteinExistence type="predicted"/>
<sequence length="184" mass="20644">MLSGGEWSHYPKGLPCVETLKLVDKIWCREHKKDTMLLVTMKQMELLMSYVKGFLAKNCHVVQNYDDGYYGIQGWKNVQFVDSSSQGSTEVLPPHMESTLEVVLEKVKMGEAMGWKPDRRTAAQNCALNVPQRTGESPGKSVKHQLTANLAGRIMFQVMQVADTEAHRRSSSAITDVTPKTKSQ</sequence>
<gene>
    <name evidence="1" type="ORF">HAX54_048306</name>
</gene>
<protein>
    <submittedName>
        <fullName evidence="1">Uncharacterized protein</fullName>
    </submittedName>
</protein>
<reference evidence="1 2" key="1">
    <citation type="journal article" date="2021" name="BMC Genomics">
        <title>Datura genome reveals duplications of psychoactive alkaloid biosynthetic genes and high mutation rate following tissue culture.</title>
        <authorList>
            <person name="Rajewski A."/>
            <person name="Carter-House D."/>
            <person name="Stajich J."/>
            <person name="Litt A."/>
        </authorList>
    </citation>
    <scope>NUCLEOTIDE SEQUENCE [LARGE SCALE GENOMIC DNA]</scope>
    <source>
        <strain evidence="1">AR-01</strain>
    </source>
</reference>
<dbReference type="EMBL" id="JACEIK010000795">
    <property type="protein sequence ID" value="MCD7462348.1"/>
    <property type="molecule type" value="Genomic_DNA"/>
</dbReference>
<evidence type="ECO:0000313" key="1">
    <source>
        <dbReference type="EMBL" id="MCD7462348.1"/>
    </source>
</evidence>
<organism evidence="1 2">
    <name type="scientific">Datura stramonium</name>
    <name type="common">Jimsonweed</name>
    <name type="synonym">Common thornapple</name>
    <dbReference type="NCBI Taxonomy" id="4076"/>
    <lineage>
        <taxon>Eukaryota</taxon>
        <taxon>Viridiplantae</taxon>
        <taxon>Streptophyta</taxon>
        <taxon>Embryophyta</taxon>
        <taxon>Tracheophyta</taxon>
        <taxon>Spermatophyta</taxon>
        <taxon>Magnoliopsida</taxon>
        <taxon>eudicotyledons</taxon>
        <taxon>Gunneridae</taxon>
        <taxon>Pentapetalae</taxon>
        <taxon>asterids</taxon>
        <taxon>lamiids</taxon>
        <taxon>Solanales</taxon>
        <taxon>Solanaceae</taxon>
        <taxon>Solanoideae</taxon>
        <taxon>Datureae</taxon>
        <taxon>Datura</taxon>
    </lineage>
</organism>
<name>A0ABS8SUD8_DATST</name>
<accession>A0ABS8SUD8</accession>